<feature type="non-terminal residue" evidence="1">
    <location>
        <position position="104"/>
    </location>
</feature>
<dbReference type="InParanoid" id="A0A369JFK2"/>
<dbReference type="EMBL" id="LUEZ02000081">
    <property type="protein sequence ID" value="RDB19185.1"/>
    <property type="molecule type" value="Genomic_DNA"/>
</dbReference>
<sequence length="104" mass="11515">MPVSKLILSRSQFIVNDHRLFFLGPGPRDPRLFSPDLGPRGERYHRLPASNISWPMWWAVTYSPSLKGPSTDLRSSRLDLVLIVSIVGAVRSTATYPVGASPPS</sequence>
<gene>
    <name evidence="1" type="ORF">Hypma_014193</name>
    <name evidence="2" type="ORF">Hypma_014200</name>
</gene>
<dbReference type="Proteomes" id="UP000076154">
    <property type="component" value="Unassembled WGS sequence"/>
</dbReference>
<dbReference type="AlphaFoldDB" id="A0A369JFK2"/>
<keyword evidence="3" id="KW-1185">Reference proteome</keyword>
<dbReference type="EMBL" id="LUEZ02000081">
    <property type="protein sequence ID" value="RDB19186.1"/>
    <property type="molecule type" value="Genomic_DNA"/>
</dbReference>
<protein>
    <submittedName>
        <fullName evidence="1">Uncharacterized protein</fullName>
    </submittedName>
</protein>
<accession>A0A369JFK2</accession>
<organism evidence="1 3">
    <name type="scientific">Hypsizygus marmoreus</name>
    <name type="common">White beech mushroom</name>
    <name type="synonym">Agaricus marmoreus</name>
    <dbReference type="NCBI Taxonomy" id="39966"/>
    <lineage>
        <taxon>Eukaryota</taxon>
        <taxon>Fungi</taxon>
        <taxon>Dikarya</taxon>
        <taxon>Basidiomycota</taxon>
        <taxon>Agaricomycotina</taxon>
        <taxon>Agaricomycetes</taxon>
        <taxon>Agaricomycetidae</taxon>
        <taxon>Agaricales</taxon>
        <taxon>Tricholomatineae</taxon>
        <taxon>Lyophyllaceae</taxon>
        <taxon>Hypsizygus</taxon>
    </lineage>
</organism>
<evidence type="ECO:0000313" key="1">
    <source>
        <dbReference type="EMBL" id="RDB19185.1"/>
    </source>
</evidence>
<comment type="caution">
    <text evidence="1">The sequence shown here is derived from an EMBL/GenBank/DDBJ whole genome shotgun (WGS) entry which is preliminary data.</text>
</comment>
<proteinExistence type="predicted"/>
<reference evidence="1 3" key="1">
    <citation type="submission" date="2018-04" db="EMBL/GenBank/DDBJ databases">
        <title>Whole genome sequencing of Hypsizygus marmoreus.</title>
        <authorList>
            <person name="Choi I.-G."/>
            <person name="Min B."/>
            <person name="Kim J.-G."/>
            <person name="Kim S."/>
            <person name="Oh Y.-L."/>
            <person name="Kong W.-S."/>
            <person name="Park H."/>
            <person name="Jeong J."/>
            <person name="Song E.-S."/>
        </authorList>
    </citation>
    <scope>NUCLEOTIDE SEQUENCE [LARGE SCALE GENOMIC DNA]</scope>
    <source>
        <strain evidence="1 3">51987-8</strain>
    </source>
</reference>
<evidence type="ECO:0000313" key="2">
    <source>
        <dbReference type="EMBL" id="RDB19186.1"/>
    </source>
</evidence>
<name>A0A369JFK2_HYPMA</name>
<evidence type="ECO:0000313" key="3">
    <source>
        <dbReference type="Proteomes" id="UP000076154"/>
    </source>
</evidence>